<dbReference type="AlphaFoldDB" id="A0A9D2EI47"/>
<feature type="non-terminal residue" evidence="2">
    <location>
        <position position="157"/>
    </location>
</feature>
<reference evidence="2" key="2">
    <citation type="submission" date="2021-04" db="EMBL/GenBank/DDBJ databases">
        <authorList>
            <person name="Gilroy R."/>
        </authorList>
    </citation>
    <scope>NUCLEOTIDE SEQUENCE</scope>
    <source>
        <strain evidence="2">ChiGjej4B4-7305</strain>
    </source>
</reference>
<dbReference type="Proteomes" id="UP000824037">
    <property type="component" value="Unassembled WGS sequence"/>
</dbReference>
<sequence>MIDPREIVARTLDGFEATPADPPGTRTSAEGGRGVGMLHVPDCPAGGLSSWATVQASDFETPLSTRDGRPVRVEFVAAADAGLDRFGDAVAACAFAIDPGHDIRPGTVYRDAVAHRYPSATTPHLFSVIPFVWDSRFASYDDDDVHVTWLQVVPITE</sequence>
<evidence type="ECO:0000313" key="2">
    <source>
        <dbReference type="EMBL" id="HIZ38059.1"/>
    </source>
</evidence>
<feature type="domain" description="Suppressor of fused-like" evidence="1">
    <location>
        <begin position="36"/>
        <end position="157"/>
    </location>
</feature>
<gene>
    <name evidence="2" type="ORF">H9815_19970</name>
</gene>
<accession>A0A9D2EI47</accession>
<name>A0A9D2EI47_9MICO</name>
<comment type="caution">
    <text evidence="2">The sequence shown here is derived from an EMBL/GenBank/DDBJ whole genome shotgun (WGS) entry which is preliminary data.</text>
</comment>
<reference evidence="2" key="1">
    <citation type="journal article" date="2021" name="PeerJ">
        <title>Extensive microbial diversity within the chicken gut microbiome revealed by metagenomics and culture.</title>
        <authorList>
            <person name="Gilroy R."/>
            <person name="Ravi A."/>
            <person name="Getino M."/>
            <person name="Pursley I."/>
            <person name="Horton D.L."/>
            <person name="Alikhan N.F."/>
            <person name="Baker D."/>
            <person name="Gharbi K."/>
            <person name="Hall N."/>
            <person name="Watson M."/>
            <person name="Adriaenssens E.M."/>
            <person name="Foster-Nyarko E."/>
            <person name="Jarju S."/>
            <person name="Secka A."/>
            <person name="Antonio M."/>
            <person name="Oren A."/>
            <person name="Chaudhuri R.R."/>
            <person name="La Ragione R."/>
            <person name="Hildebrand F."/>
            <person name="Pallen M.J."/>
        </authorList>
    </citation>
    <scope>NUCLEOTIDE SEQUENCE</scope>
    <source>
        <strain evidence="2">ChiGjej4B4-7305</strain>
    </source>
</reference>
<dbReference type="InterPro" id="IPR020941">
    <property type="entry name" value="SUFU-like_domain"/>
</dbReference>
<evidence type="ECO:0000313" key="3">
    <source>
        <dbReference type="Proteomes" id="UP000824037"/>
    </source>
</evidence>
<proteinExistence type="predicted"/>
<evidence type="ECO:0000259" key="1">
    <source>
        <dbReference type="Pfam" id="PF05076"/>
    </source>
</evidence>
<protein>
    <submittedName>
        <fullName evidence="2">Suppressor of fused domain protein</fullName>
    </submittedName>
</protein>
<dbReference type="Pfam" id="PF05076">
    <property type="entry name" value="SUFU"/>
    <property type="match status" value="1"/>
</dbReference>
<organism evidence="2 3">
    <name type="scientific">Candidatus Ruania gallistercoris</name>
    <dbReference type="NCBI Taxonomy" id="2838746"/>
    <lineage>
        <taxon>Bacteria</taxon>
        <taxon>Bacillati</taxon>
        <taxon>Actinomycetota</taxon>
        <taxon>Actinomycetes</taxon>
        <taxon>Micrococcales</taxon>
        <taxon>Ruaniaceae</taxon>
        <taxon>Ruania</taxon>
    </lineage>
</organism>
<dbReference type="EMBL" id="DXBY01000338">
    <property type="protein sequence ID" value="HIZ38059.1"/>
    <property type="molecule type" value="Genomic_DNA"/>
</dbReference>